<dbReference type="PROSITE" id="PS00463">
    <property type="entry name" value="ZN2_CY6_FUNGAL_1"/>
    <property type="match status" value="1"/>
</dbReference>
<feature type="region of interest" description="Disordered" evidence="9">
    <location>
        <begin position="1"/>
        <end position="94"/>
    </location>
</feature>
<dbReference type="GO" id="GO:0003677">
    <property type="term" value="F:DNA binding"/>
    <property type="evidence" value="ECO:0007669"/>
    <property type="project" value="UniProtKB-KW"/>
</dbReference>
<dbReference type="InterPro" id="IPR001597">
    <property type="entry name" value="ArAA_b-elim_lyase/Thr_aldolase"/>
</dbReference>
<comment type="cofactor">
    <cofactor evidence="1">
        <name>pyridoxal 5'-phosphate</name>
        <dbReference type="ChEBI" id="CHEBI:597326"/>
    </cofactor>
</comment>
<dbReference type="Gene3D" id="3.40.640.10">
    <property type="entry name" value="Type I PLP-dependent aspartate aminotransferase-like (Major domain)"/>
    <property type="match status" value="1"/>
</dbReference>
<evidence type="ECO:0000256" key="6">
    <source>
        <dbReference type="ARBA" id="ARBA00023125"/>
    </source>
</evidence>
<evidence type="ECO:0000313" key="11">
    <source>
        <dbReference type="EMBL" id="TQB69072.1"/>
    </source>
</evidence>
<dbReference type="Pfam" id="PF00172">
    <property type="entry name" value="Zn_clus"/>
    <property type="match status" value="1"/>
</dbReference>
<dbReference type="GO" id="GO:0006520">
    <property type="term" value="P:amino acid metabolic process"/>
    <property type="evidence" value="ECO:0007669"/>
    <property type="project" value="InterPro"/>
</dbReference>
<dbReference type="Gene3D" id="3.90.1150.10">
    <property type="entry name" value="Aspartate Aminotransferase, domain 1"/>
    <property type="match status" value="1"/>
</dbReference>
<dbReference type="CDD" id="cd00067">
    <property type="entry name" value="GAL4"/>
    <property type="match status" value="2"/>
</dbReference>
<evidence type="ECO:0000256" key="2">
    <source>
        <dbReference type="ARBA" id="ARBA00004123"/>
    </source>
</evidence>
<name>A0A507QPQ6_MONPU</name>
<sequence length="1883" mass="209488">MMDIDPRLRPATEDGRNNNNNNNNTDSSKGQAVGTHTFRNANPSISSRQQGRTMSSSSGMVDYPDPPFHVASSSSSSNQPRHGRTADASSRGRGYYATNAQTYTRDATMGGTQSVFSTDPNNPFAEMKRPRACEACRQLKVRCEQDQDQDPDNPTCKRCAKAGRVCVVTMPTRKRQKKTDSRVAELERKIDALTANLQASRVPPAEVSPSSTVEHPGRRWLGNQAQRAPSISNNAGSPASLAGNKRGYGGEVKDSASEYLPPMYHHPSSLSLRRVHSNPSPPQLAKPSYLAGVDMKAEPSYQFADVIDRGVVDAETADKAFNRYVNDMAPHLPAVVFPPGTMVGDIRRAKPTLFHAIIAVSIGPIKPSVQHDLMHELYKLLAERVFVKAEKALELVQALLITYIWYDPPDRFEQLKFYQLSHMAVILAMDLGMCRRTGKTRKQFSISKDIMGRKPFLIDPDAAETRRTWLSCYFTSVMSSVALRRVLLVRWQPYMDECIEILESSQDALPSDRMLIHCVKLCHLMEDVGSQFLADYPCSSVSLSDPKIQYALRFFEKRLDEWKKELPPQLYSPLLAQFENILSIHIHEVAMHIESEGDSSNANDEDIQNCPTSAIHINALTNSLTAIHAALEITISLDMRSMLSLPTVSLARTSYAAVSLIKLYSYVSSRESIGQVLDPASLKVEYYLDRIIEHYKAAGELEGGRTPARFSIVLSMLRNWFMKRKEQGTVVKENMPCMARANGKDVDAAYDEGGKVTTNQTPLHLLSEVAMGEPNNRTDGQGQTQLANPPPNFCLPATGVSDAPSAPSDHLLQRVSASTSAPTAASESDGYIHFSSPLTASHSITGSRSFYPHFNPQQQQQQQQQEQEEQVQELSGYANGVTSAPGNLLMASIPPPPMQTTGFISDPDAPGLIDPENLFGDDYSEGACPQLLEALLRTNSTQQVSYGNDEYSNEARRLIREKLSATEDEVSIYFVPTGTSANLICIASCLRPYEAVLTVDSGHIASKEAGAIEATGHKMIIVPGVRGKMTPENLEKAVRQNQFFPHTAKPRLVYISNATELGTIYTKRELEAISAVCKRWNLLLHMDGARIGVALSAPSNNVTLRDLVDLIDIFWIGGTKMGALLGEAIVVRNHLAEDFVFHLKQHGALMAKSRVMGVQFAELFRENLFFELAANANRTARLIADNFQELGYQLSARTETNQVFVVLPQSLIERLQERYSFYVWEYLDNQQAVVRIVTSWATDAAAVDGFNSWSKVKCVNEGRPPCRRCQRQNRQACVLTDPRATPGRPQRRVSQRVQCETRSAPRTAEKNIIPSTVNNAPDSNEDLRCTPSNPLASLSPSVLISACDTYRKKFPVANFLHYPSLIANLSSNPSSVDPVFLASLLSLCVRFLPGHGLDAGETYAAYARTELARRAFEAPSLYLAQSLVMITFYEWGSGHPYRAWMYSGMATYMIQSLLKTADDSMEHNPDEFHASQIQYEQLVRTYWCCFVQDCELSSGARQHFALSFRQISVPLPISDNDFNFGRRGSPRLMPAGLSRSSPPCVKMTIDRGLAVVTRGFDIFVRILRFANESRRARASSATMATSSSSLRPTWQNLKGELDEWRSLQDVTLRYPATSAQAHVAFGYGELFAYINLIYFMSILFLYRDQLLSSLKQTHDPRHDPRTSTGSDSSAWCEGAIEHLFEAAQSIGDILSALSASATPVITPYSGFSVFVAAHVNMYGAVSPRYPGGKERAEAEKKANFAYLERLCEFWPVGHNWWRTVQEADKFYENAKNNQELAASSDRHINLAGTLDEYGDIRSSHPLHELSSNIRQQERETRTADIPPSNTNSIIRADFPAQGYVPFSDQYTVEEMDMLQWPFIDETWSSGFDTGFDTAWPSVD</sequence>
<evidence type="ECO:0000256" key="3">
    <source>
        <dbReference type="ARBA" id="ARBA00022723"/>
    </source>
</evidence>
<dbReference type="EMBL" id="VIFY01000173">
    <property type="protein sequence ID" value="TQB69072.1"/>
    <property type="molecule type" value="Genomic_DNA"/>
</dbReference>
<keyword evidence="4" id="KW-0663">Pyridoxal phosphate</keyword>
<feature type="region of interest" description="Disordered" evidence="9">
    <location>
        <begin position="772"/>
        <end position="828"/>
    </location>
</feature>
<keyword evidence="7" id="KW-0804">Transcription</keyword>
<evidence type="ECO:0000259" key="10">
    <source>
        <dbReference type="PROSITE" id="PS50048"/>
    </source>
</evidence>
<organism evidence="11 12">
    <name type="scientific">Monascus purpureus</name>
    <name type="common">Red mold</name>
    <name type="synonym">Monascus anka</name>
    <dbReference type="NCBI Taxonomy" id="5098"/>
    <lineage>
        <taxon>Eukaryota</taxon>
        <taxon>Fungi</taxon>
        <taxon>Dikarya</taxon>
        <taxon>Ascomycota</taxon>
        <taxon>Pezizomycotina</taxon>
        <taxon>Eurotiomycetes</taxon>
        <taxon>Eurotiomycetidae</taxon>
        <taxon>Eurotiales</taxon>
        <taxon>Aspergillaceae</taxon>
        <taxon>Monascus</taxon>
    </lineage>
</organism>
<keyword evidence="12" id="KW-1185">Reference proteome</keyword>
<dbReference type="STRING" id="5098.A0A507QPQ6"/>
<evidence type="ECO:0000313" key="12">
    <source>
        <dbReference type="Proteomes" id="UP000319663"/>
    </source>
</evidence>
<feature type="compositionally biased region" description="Polar residues" evidence="9">
    <location>
        <begin position="223"/>
        <end position="237"/>
    </location>
</feature>
<feature type="compositionally biased region" description="Basic and acidic residues" evidence="9">
    <location>
        <begin position="1"/>
        <end position="16"/>
    </location>
</feature>
<feature type="domain" description="Zn(2)-C6 fungal-type" evidence="10">
    <location>
        <begin position="132"/>
        <end position="168"/>
    </location>
</feature>
<dbReference type="Gene3D" id="4.10.240.10">
    <property type="entry name" value="Zn(2)-C6 fungal-type DNA-binding domain"/>
    <property type="match status" value="1"/>
</dbReference>
<evidence type="ECO:0000256" key="8">
    <source>
        <dbReference type="ARBA" id="ARBA00023242"/>
    </source>
</evidence>
<dbReference type="InterPro" id="IPR015424">
    <property type="entry name" value="PyrdxlP-dep_Trfase"/>
</dbReference>
<dbReference type="GO" id="GO:0008270">
    <property type="term" value="F:zinc ion binding"/>
    <property type="evidence" value="ECO:0007669"/>
    <property type="project" value="InterPro"/>
</dbReference>
<dbReference type="InterPro" id="IPR050815">
    <property type="entry name" value="TF_fung"/>
</dbReference>
<evidence type="ECO:0000256" key="5">
    <source>
        <dbReference type="ARBA" id="ARBA00023015"/>
    </source>
</evidence>
<keyword evidence="6" id="KW-0238">DNA-binding</keyword>
<dbReference type="InterPro" id="IPR036864">
    <property type="entry name" value="Zn2-C6_fun-type_DNA-bd_sf"/>
</dbReference>
<feature type="compositionally biased region" description="Polar residues" evidence="9">
    <location>
        <begin position="775"/>
        <end position="787"/>
    </location>
</feature>
<evidence type="ECO:0000256" key="7">
    <source>
        <dbReference type="ARBA" id="ARBA00023163"/>
    </source>
</evidence>
<dbReference type="GO" id="GO:0000981">
    <property type="term" value="F:DNA-binding transcription factor activity, RNA polymerase II-specific"/>
    <property type="evidence" value="ECO:0007669"/>
    <property type="project" value="InterPro"/>
</dbReference>
<keyword evidence="8" id="KW-0539">Nucleus</keyword>
<dbReference type="InterPro" id="IPR001138">
    <property type="entry name" value="Zn2Cys6_DnaBD"/>
</dbReference>
<dbReference type="GO" id="GO:0016829">
    <property type="term" value="F:lyase activity"/>
    <property type="evidence" value="ECO:0007669"/>
    <property type="project" value="InterPro"/>
</dbReference>
<gene>
    <name evidence="11" type="ORF">MPDQ_002367</name>
</gene>
<dbReference type="PANTHER" id="PTHR47338:SF19">
    <property type="entry name" value="ZN(II)2CYS6 TRANSCRIPTION FACTOR (EUROFUNG)"/>
    <property type="match status" value="1"/>
</dbReference>
<feature type="compositionally biased region" description="Polar residues" evidence="9">
    <location>
        <begin position="37"/>
        <end position="59"/>
    </location>
</feature>
<evidence type="ECO:0000256" key="1">
    <source>
        <dbReference type="ARBA" id="ARBA00001933"/>
    </source>
</evidence>
<feature type="compositionally biased region" description="Low complexity" evidence="9">
    <location>
        <begin position="816"/>
        <end position="826"/>
    </location>
</feature>
<dbReference type="InterPro" id="IPR007219">
    <property type="entry name" value="XnlR_reg_dom"/>
</dbReference>
<dbReference type="SUPFAM" id="SSF57701">
    <property type="entry name" value="Zn2/Cys6 DNA-binding domain"/>
    <property type="match status" value="1"/>
</dbReference>
<reference evidence="11 12" key="1">
    <citation type="submission" date="2019-06" db="EMBL/GenBank/DDBJ databases">
        <title>Wine fermentation using esterase from Monascus purpureus.</title>
        <authorList>
            <person name="Geng C."/>
            <person name="Zhang Y."/>
        </authorList>
    </citation>
    <scope>NUCLEOTIDE SEQUENCE [LARGE SCALE GENOMIC DNA]</scope>
    <source>
        <strain evidence="11">HQ1</strain>
    </source>
</reference>
<comment type="caution">
    <text evidence="11">The sequence shown here is derived from an EMBL/GenBank/DDBJ whole genome shotgun (WGS) entry which is preliminary data.</text>
</comment>
<dbReference type="CDD" id="cd12148">
    <property type="entry name" value="fungal_TF_MHR"/>
    <property type="match status" value="2"/>
</dbReference>
<dbReference type="PROSITE" id="PS50048">
    <property type="entry name" value="ZN2_CY6_FUNGAL_2"/>
    <property type="match status" value="1"/>
</dbReference>
<comment type="subcellular location">
    <subcellularLocation>
        <location evidence="2">Nucleus</location>
    </subcellularLocation>
</comment>
<dbReference type="GO" id="GO:0005634">
    <property type="term" value="C:nucleus"/>
    <property type="evidence" value="ECO:0007669"/>
    <property type="project" value="UniProtKB-SubCell"/>
</dbReference>
<keyword evidence="3" id="KW-0479">Metal-binding</keyword>
<feature type="region of interest" description="Disordered" evidence="9">
    <location>
        <begin position="195"/>
        <end position="254"/>
    </location>
</feature>
<evidence type="ECO:0000256" key="4">
    <source>
        <dbReference type="ARBA" id="ARBA00022898"/>
    </source>
</evidence>
<dbReference type="SMART" id="SM00066">
    <property type="entry name" value="GAL4"/>
    <property type="match status" value="1"/>
</dbReference>
<proteinExistence type="predicted"/>
<dbReference type="PANTHER" id="PTHR47338">
    <property type="entry name" value="ZN(II)2CYS6 TRANSCRIPTION FACTOR (EUROFUNG)-RELATED"/>
    <property type="match status" value="1"/>
</dbReference>
<dbReference type="Pfam" id="PF04082">
    <property type="entry name" value="Fungal_trans"/>
    <property type="match status" value="2"/>
</dbReference>
<protein>
    <recommendedName>
        <fullName evidence="10">Zn(2)-C6 fungal-type domain-containing protein</fullName>
    </recommendedName>
</protein>
<dbReference type="SMART" id="SM00906">
    <property type="entry name" value="Fungal_trans"/>
    <property type="match status" value="2"/>
</dbReference>
<feature type="region of interest" description="Disordered" evidence="9">
    <location>
        <begin position="845"/>
        <end position="874"/>
    </location>
</feature>
<dbReference type="SUPFAM" id="SSF53383">
    <property type="entry name" value="PLP-dependent transferases"/>
    <property type="match status" value="1"/>
</dbReference>
<dbReference type="InterPro" id="IPR015421">
    <property type="entry name" value="PyrdxlP-dep_Trfase_major"/>
</dbReference>
<dbReference type="InterPro" id="IPR015422">
    <property type="entry name" value="PyrdxlP-dep_Trfase_small"/>
</dbReference>
<evidence type="ECO:0000256" key="9">
    <source>
        <dbReference type="SAM" id="MobiDB-lite"/>
    </source>
</evidence>
<dbReference type="GO" id="GO:0006351">
    <property type="term" value="P:DNA-templated transcription"/>
    <property type="evidence" value="ECO:0007669"/>
    <property type="project" value="InterPro"/>
</dbReference>
<keyword evidence="5" id="KW-0805">Transcription regulation</keyword>
<dbReference type="Proteomes" id="UP000319663">
    <property type="component" value="Unassembled WGS sequence"/>
</dbReference>
<dbReference type="Pfam" id="PF01212">
    <property type="entry name" value="Beta_elim_lyase"/>
    <property type="match status" value="1"/>
</dbReference>
<accession>A0A507QPQ6</accession>